<keyword evidence="6" id="KW-0175">Coiled coil</keyword>
<dbReference type="eggNOG" id="ENOG502RYQ6">
    <property type="taxonomic scope" value="Eukaryota"/>
</dbReference>
<dbReference type="ExpressionAtlas" id="I1GS28">
    <property type="expression patterns" value="baseline and differential"/>
</dbReference>
<feature type="compositionally biased region" description="Basic residues" evidence="7">
    <location>
        <begin position="16"/>
        <end position="39"/>
    </location>
</feature>
<gene>
    <name evidence="10" type="primary">LOC100834470</name>
    <name evidence="9" type="ORF">BRADI_1g20560v3</name>
</gene>
<evidence type="ECO:0000313" key="9">
    <source>
        <dbReference type="EMBL" id="KQK15091.1"/>
    </source>
</evidence>
<dbReference type="OMA" id="CDKKAPK"/>
<dbReference type="Pfam" id="PF23177">
    <property type="entry name" value="bHLH_IRO3"/>
    <property type="match status" value="1"/>
</dbReference>
<evidence type="ECO:0000256" key="1">
    <source>
        <dbReference type="ARBA" id="ARBA00005510"/>
    </source>
</evidence>
<organism evidence="10">
    <name type="scientific">Brachypodium distachyon</name>
    <name type="common">Purple false brome</name>
    <name type="synonym">Trachynia distachya</name>
    <dbReference type="NCBI Taxonomy" id="15368"/>
    <lineage>
        <taxon>Eukaryota</taxon>
        <taxon>Viridiplantae</taxon>
        <taxon>Streptophyta</taxon>
        <taxon>Embryophyta</taxon>
        <taxon>Tracheophyta</taxon>
        <taxon>Spermatophyta</taxon>
        <taxon>Magnoliopsida</taxon>
        <taxon>Liliopsida</taxon>
        <taxon>Poales</taxon>
        <taxon>Poaceae</taxon>
        <taxon>BOP clade</taxon>
        <taxon>Pooideae</taxon>
        <taxon>Stipodae</taxon>
        <taxon>Brachypodieae</taxon>
        <taxon>Brachypodium</taxon>
    </lineage>
</organism>
<reference evidence="9 10" key="1">
    <citation type="journal article" date="2010" name="Nature">
        <title>Genome sequencing and analysis of the model grass Brachypodium distachyon.</title>
        <authorList>
            <consortium name="International Brachypodium Initiative"/>
        </authorList>
    </citation>
    <scope>NUCLEOTIDE SEQUENCE [LARGE SCALE GENOMIC DNA]</scope>
    <source>
        <strain evidence="9">Bd21</strain>
        <strain evidence="10">cv. Bd21</strain>
    </source>
</reference>
<dbReference type="AlphaFoldDB" id="I1GS28"/>
<dbReference type="PANTHER" id="PTHR47075">
    <property type="entry name" value="TRANSCRIPTION FACTOR BHLH47"/>
    <property type="match status" value="1"/>
</dbReference>
<dbReference type="PROSITE" id="PS50888">
    <property type="entry name" value="BHLH"/>
    <property type="match status" value="1"/>
</dbReference>
<feature type="compositionally biased region" description="Polar residues" evidence="7">
    <location>
        <begin position="241"/>
        <end position="256"/>
    </location>
</feature>
<feature type="coiled-coil region" evidence="6">
    <location>
        <begin position="81"/>
        <end position="129"/>
    </location>
</feature>
<evidence type="ECO:0000259" key="8">
    <source>
        <dbReference type="PROSITE" id="PS50888"/>
    </source>
</evidence>
<dbReference type="GO" id="GO:0003677">
    <property type="term" value="F:DNA binding"/>
    <property type="evidence" value="ECO:0007669"/>
    <property type="project" value="UniProtKB-KW"/>
</dbReference>
<dbReference type="RefSeq" id="XP_003562634.1">
    <property type="nucleotide sequence ID" value="XM_003562586.4"/>
</dbReference>
<dbReference type="HOGENOM" id="CLU_053417_1_0_1"/>
<dbReference type="InterPro" id="IPR011598">
    <property type="entry name" value="bHLH_dom"/>
</dbReference>
<dbReference type="InterPro" id="IPR057075">
    <property type="entry name" value="bHLH_IRO3"/>
</dbReference>
<protein>
    <recommendedName>
        <fullName evidence="8">BHLH domain-containing protein</fullName>
    </recommendedName>
</protein>
<dbReference type="GO" id="GO:0003700">
    <property type="term" value="F:DNA-binding transcription factor activity"/>
    <property type="evidence" value="ECO:0000318"/>
    <property type="project" value="GO_Central"/>
</dbReference>
<dbReference type="Gramene" id="KQK15091">
    <property type="protein sequence ID" value="KQK15091"/>
    <property type="gene ID" value="BRADI_1g20560v3"/>
</dbReference>
<name>I1GS28_BRADI</name>
<feature type="compositionally biased region" description="Polar residues" evidence="7">
    <location>
        <begin position="212"/>
        <end position="223"/>
    </location>
</feature>
<dbReference type="InterPro" id="IPR036638">
    <property type="entry name" value="HLH_DNA-bd_sf"/>
</dbReference>
<evidence type="ECO:0000256" key="5">
    <source>
        <dbReference type="ARBA" id="ARBA00023242"/>
    </source>
</evidence>
<evidence type="ECO:0000256" key="7">
    <source>
        <dbReference type="SAM" id="MobiDB-lite"/>
    </source>
</evidence>
<keyword evidence="2" id="KW-0805">Transcription regulation</keyword>
<dbReference type="STRING" id="15368.I1GS28"/>
<reference evidence="9" key="2">
    <citation type="submission" date="2017-06" db="EMBL/GenBank/DDBJ databases">
        <title>WGS assembly of Brachypodium distachyon.</title>
        <authorList>
            <consortium name="The International Brachypodium Initiative"/>
            <person name="Lucas S."/>
            <person name="Harmon-Smith M."/>
            <person name="Lail K."/>
            <person name="Tice H."/>
            <person name="Grimwood J."/>
            <person name="Bruce D."/>
            <person name="Barry K."/>
            <person name="Shu S."/>
            <person name="Lindquist E."/>
            <person name="Wang M."/>
            <person name="Pitluck S."/>
            <person name="Vogel J.P."/>
            <person name="Garvin D.F."/>
            <person name="Mockler T.C."/>
            <person name="Schmutz J."/>
            <person name="Rokhsar D."/>
            <person name="Bevan M.W."/>
        </authorList>
    </citation>
    <scope>NUCLEOTIDE SEQUENCE</scope>
    <source>
        <strain evidence="9">Bd21</strain>
    </source>
</reference>
<proteinExistence type="inferred from homology"/>
<dbReference type="GO" id="GO:0046983">
    <property type="term" value="F:protein dimerization activity"/>
    <property type="evidence" value="ECO:0007669"/>
    <property type="project" value="InterPro"/>
</dbReference>
<keyword evidence="3" id="KW-0238">DNA-binding</keyword>
<dbReference type="GeneID" id="100834470"/>
<dbReference type="Gene3D" id="4.10.280.10">
    <property type="entry name" value="Helix-loop-helix DNA-binding domain"/>
    <property type="match status" value="1"/>
</dbReference>
<dbReference type="SUPFAM" id="SSF47459">
    <property type="entry name" value="HLH, helix-loop-helix DNA-binding domain"/>
    <property type="match status" value="1"/>
</dbReference>
<keyword evidence="5" id="KW-0539">Nucleus</keyword>
<dbReference type="OrthoDB" id="1931098at2759"/>
<dbReference type="KEGG" id="bdi:100834470"/>
<feature type="region of interest" description="Disordered" evidence="7">
    <location>
        <begin position="201"/>
        <end position="265"/>
    </location>
</feature>
<evidence type="ECO:0000313" key="11">
    <source>
        <dbReference type="Proteomes" id="UP000008810"/>
    </source>
</evidence>
<dbReference type="EnsemblPlants" id="KQK15091">
    <property type="protein sequence ID" value="KQK15091"/>
    <property type="gene ID" value="BRADI_1g20560v3"/>
</dbReference>
<dbReference type="PANTHER" id="PTHR47075:SF6">
    <property type="entry name" value="TRANSCRIPTION FACTOR BHLH062"/>
    <property type="match status" value="1"/>
</dbReference>
<sequence length="265" mass="29614">MVPRDMVQATAAGAVGRRHVQGPVMNKKREKKAPKKAHKSEREKRNRGTQNDLFTELGAMLEPDRQNNGKACVLGDTTRILKDLVSQVESLRKENVTLKNESHYVVLERNELRDDNSILRNEILELQNELRVRLQSNPICSQGTTRPAPTVSYPTGRAFPVQQHLAHLPVITTMTLPLQQPVITEQCYAAPPRELQLFPEAASASTEDSELSQDQGISNNVTRPQARYPTPMAMLPANQFPIPSTTGDEQQCSSGTSEEDRRRSV</sequence>
<evidence type="ECO:0000256" key="6">
    <source>
        <dbReference type="SAM" id="Coils"/>
    </source>
</evidence>
<comment type="similarity">
    <text evidence="1">Belongs to the bHLH protein family.</text>
</comment>
<dbReference type="GO" id="GO:0005634">
    <property type="term" value="C:nucleus"/>
    <property type="evidence" value="ECO:0000318"/>
    <property type="project" value="GO_Central"/>
</dbReference>
<dbReference type="EMBL" id="CM000880">
    <property type="protein sequence ID" value="KQK15091.1"/>
    <property type="molecule type" value="Genomic_DNA"/>
</dbReference>
<keyword evidence="4" id="KW-0804">Transcription</keyword>
<evidence type="ECO:0000313" key="10">
    <source>
        <dbReference type="EnsemblPlants" id="KQK15091"/>
    </source>
</evidence>
<evidence type="ECO:0000256" key="4">
    <source>
        <dbReference type="ARBA" id="ARBA00023163"/>
    </source>
</evidence>
<evidence type="ECO:0000256" key="2">
    <source>
        <dbReference type="ARBA" id="ARBA00023015"/>
    </source>
</evidence>
<accession>I1GS28</accession>
<keyword evidence="11" id="KW-1185">Reference proteome</keyword>
<reference evidence="10" key="3">
    <citation type="submission" date="2018-08" db="UniProtKB">
        <authorList>
            <consortium name="EnsemblPlants"/>
        </authorList>
    </citation>
    <scope>IDENTIFICATION</scope>
    <source>
        <strain evidence="10">cv. Bd21</strain>
    </source>
</reference>
<evidence type="ECO:0000256" key="3">
    <source>
        <dbReference type="ARBA" id="ARBA00023125"/>
    </source>
</evidence>
<feature type="domain" description="BHLH" evidence="8">
    <location>
        <begin position="34"/>
        <end position="84"/>
    </location>
</feature>
<feature type="region of interest" description="Disordered" evidence="7">
    <location>
        <begin position="1"/>
        <end position="52"/>
    </location>
</feature>
<dbReference type="Proteomes" id="UP000008810">
    <property type="component" value="Chromosome 1"/>
</dbReference>